<organism evidence="2 3">
    <name type="scientific">Marinigracilibium pacificum</name>
    <dbReference type="NCBI Taxonomy" id="2729599"/>
    <lineage>
        <taxon>Bacteria</taxon>
        <taxon>Pseudomonadati</taxon>
        <taxon>Bacteroidota</taxon>
        <taxon>Cytophagia</taxon>
        <taxon>Cytophagales</taxon>
        <taxon>Flammeovirgaceae</taxon>
        <taxon>Marinigracilibium</taxon>
    </lineage>
</organism>
<keyword evidence="3" id="KW-1185">Reference proteome</keyword>
<sequence length="200" mass="22901">MVFRKSLKLLIVLIFTFIGFQGFSQFSVNGGLTIANSLVKSNQISVKSGVSIFTGVGYEFKLFKNEDFSLSTEAIYTSRAYTLIYSDNRDSKKISDEYITFPILLNYKIKNAVKLSGGFELGGPIASTFRENEYEDGWFAFLAQIQAFPDEYVSPYFRTSISPMSRLKYQQVDQYGYLSEETGEFKNIYFMIGLRVKFKK</sequence>
<feature type="domain" description="Outer membrane protein beta-barrel" evidence="1">
    <location>
        <begin position="24"/>
        <end position="133"/>
    </location>
</feature>
<protein>
    <submittedName>
        <fullName evidence="2">Outer membrane beta-barrel protein</fullName>
    </submittedName>
</protein>
<comment type="caution">
    <text evidence="2">The sequence shown here is derived from an EMBL/GenBank/DDBJ whole genome shotgun (WGS) entry which is preliminary data.</text>
</comment>
<evidence type="ECO:0000313" key="3">
    <source>
        <dbReference type="Proteomes" id="UP000559010"/>
    </source>
</evidence>
<evidence type="ECO:0000259" key="1">
    <source>
        <dbReference type="Pfam" id="PF13568"/>
    </source>
</evidence>
<name>A0A848IWF5_9BACT</name>
<dbReference type="Proteomes" id="UP000559010">
    <property type="component" value="Unassembled WGS sequence"/>
</dbReference>
<reference evidence="2 3" key="1">
    <citation type="submission" date="2020-04" db="EMBL/GenBank/DDBJ databases">
        <title>Flammeovirgaceae bacterium KN852 isolated from deep sea.</title>
        <authorList>
            <person name="Zhang D.-C."/>
        </authorList>
    </citation>
    <scope>NUCLEOTIDE SEQUENCE [LARGE SCALE GENOMIC DNA]</scope>
    <source>
        <strain evidence="2 3">KN852</strain>
    </source>
</reference>
<accession>A0A848IWF5</accession>
<dbReference type="Pfam" id="PF13568">
    <property type="entry name" value="OMP_b-brl_2"/>
    <property type="match status" value="1"/>
</dbReference>
<dbReference type="InterPro" id="IPR025665">
    <property type="entry name" value="Beta-barrel_OMP_2"/>
</dbReference>
<dbReference type="RefSeq" id="WP_169678120.1">
    <property type="nucleotide sequence ID" value="NZ_JABBNU010000002.1"/>
</dbReference>
<gene>
    <name evidence="2" type="ORF">HH304_03740</name>
</gene>
<proteinExistence type="predicted"/>
<dbReference type="AlphaFoldDB" id="A0A848IWF5"/>
<dbReference type="EMBL" id="JABBNU010000002">
    <property type="protein sequence ID" value="NMM47498.1"/>
    <property type="molecule type" value="Genomic_DNA"/>
</dbReference>
<evidence type="ECO:0000313" key="2">
    <source>
        <dbReference type="EMBL" id="NMM47498.1"/>
    </source>
</evidence>